<feature type="transmembrane region" description="Helical" evidence="6">
    <location>
        <begin position="60"/>
        <end position="82"/>
    </location>
</feature>
<dbReference type="GO" id="GO:0016020">
    <property type="term" value="C:membrane"/>
    <property type="evidence" value="ECO:0007669"/>
    <property type="project" value="UniProtKB-SubCell"/>
</dbReference>
<name>A0A318R6D8_PROMR</name>
<reference evidence="7 8" key="1">
    <citation type="journal article" date="2018" name="Appl. Environ. Microbiol.">
        <title>Genome rearrangement shapes Prochlorococcus ecological adaptation.</title>
        <authorList>
            <person name="Yan W."/>
            <person name="Wei S."/>
            <person name="Wang Q."/>
            <person name="Xiao X."/>
            <person name="Zeng Q."/>
            <person name="Jiao N."/>
            <person name="Zhang R."/>
        </authorList>
    </citation>
    <scope>NUCLEOTIDE SEQUENCE [LARGE SCALE GENOMIC DNA]</scope>
    <source>
        <strain evidence="7 8">XMU1408</strain>
    </source>
</reference>
<dbReference type="PANTHER" id="PTHR30238">
    <property type="entry name" value="MEMBRANE BOUND PREDICTED REDOX MODULATOR"/>
    <property type="match status" value="1"/>
</dbReference>
<evidence type="ECO:0000256" key="1">
    <source>
        <dbReference type="ARBA" id="ARBA00004141"/>
    </source>
</evidence>
<comment type="subcellular location">
    <subcellularLocation>
        <location evidence="1">Membrane</location>
        <topology evidence="1">Multi-pass membrane protein</topology>
    </subcellularLocation>
</comment>
<gene>
    <name evidence="7" type="ORF">DNJ73_05125</name>
</gene>
<evidence type="ECO:0000256" key="6">
    <source>
        <dbReference type="SAM" id="Phobius"/>
    </source>
</evidence>
<dbReference type="RefSeq" id="WP_158466616.1">
    <property type="nucleotide sequence ID" value="NZ_QJUE01000002.1"/>
</dbReference>
<feature type="transmembrane region" description="Helical" evidence="6">
    <location>
        <begin position="216"/>
        <end position="234"/>
    </location>
</feature>
<keyword evidence="5 6" id="KW-0472">Membrane</keyword>
<evidence type="ECO:0000256" key="4">
    <source>
        <dbReference type="ARBA" id="ARBA00022989"/>
    </source>
</evidence>
<keyword evidence="3 6" id="KW-0812">Transmembrane</keyword>
<evidence type="ECO:0000256" key="5">
    <source>
        <dbReference type="ARBA" id="ARBA00023136"/>
    </source>
</evidence>
<evidence type="ECO:0000256" key="2">
    <source>
        <dbReference type="ARBA" id="ARBA00007511"/>
    </source>
</evidence>
<feature type="transmembrane region" description="Helical" evidence="6">
    <location>
        <begin position="127"/>
        <end position="150"/>
    </location>
</feature>
<dbReference type="Pfam" id="PF03741">
    <property type="entry name" value="TerC"/>
    <property type="match status" value="1"/>
</dbReference>
<dbReference type="InterPro" id="IPR005496">
    <property type="entry name" value="Integral_membrane_TerC"/>
</dbReference>
<feature type="transmembrane region" description="Helical" evidence="6">
    <location>
        <begin position="88"/>
        <end position="106"/>
    </location>
</feature>
<dbReference type="EMBL" id="QJUE01000002">
    <property type="protein sequence ID" value="PYE03122.1"/>
    <property type="molecule type" value="Genomic_DNA"/>
</dbReference>
<dbReference type="AlphaFoldDB" id="A0A318R6D8"/>
<protein>
    <recommendedName>
        <fullName evidence="9">DUF475 domain-containing protein</fullName>
    </recommendedName>
</protein>
<evidence type="ECO:0008006" key="9">
    <source>
        <dbReference type="Google" id="ProtNLM"/>
    </source>
</evidence>
<evidence type="ECO:0000313" key="7">
    <source>
        <dbReference type="EMBL" id="PYE03122.1"/>
    </source>
</evidence>
<dbReference type="InterPro" id="IPR022493">
    <property type="entry name" value="CHP03716_TM_YkoY"/>
</dbReference>
<organism evidence="7 8">
    <name type="scientific">Prochlorococcus marinus XMU1408</name>
    <dbReference type="NCBI Taxonomy" id="2213228"/>
    <lineage>
        <taxon>Bacteria</taxon>
        <taxon>Bacillati</taxon>
        <taxon>Cyanobacteriota</taxon>
        <taxon>Cyanophyceae</taxon>
        <taxon>Synechococcales</taxon>
        <taxon>Prochlorococcaceae</taxon>
        <taxon>Prochlorococcus</taxon>
    </lineage>
</organism>
<comment type="caution">
    <text evidence="7">The sequence shown here is derived from an EMBL/GenBank/DDBJ whole genome shotgun (WGS) entry which is preliminary data.</text>
</comment>
<feature type="transmembrane region" description="Helical" evidence="6">
    <location>
        <begin position="25"/>
        <end position="48"/>
    </location>
</feature>
<dbReference type="NCBIfam" id="TIGR03716">
    <property type="entry name" value="R_switched_YkoY"/>
    <property type="match status" value="1"/>
</dbReference>
<feature type="transmembrane region" description="Helical" evidence="6">
    <location>
        <begin position="190"/>
        <end position="210"/>
    </location>
</feature>
<dbReference type="OrthoDB" id="510141at2"/>
<evidence type="ECO:0000313" key="8">
    <source>
        <dbReference type="Proteomes" id="UP000247807"/>
    </source>
</evidence>
<feature type="transmembrane region" description="Helical" evidence="6">
    <location>
        <begin position="156"/>
        <end position="178"/>
    </location>
</feature>
<dbReference type="Proteomes" id="UP000247807">
    <property type="component" value="Unassembled WGS sequence"/>
</dbReference>
<dbReference type="PANTHER" id="PTHR30238:SF4">
    <property type="entry name" value="SLL1022 PROTEIN"/>
    <property type="match status" value="1"/>
</dbReference>
<keyword evidence="4 6" id="KW-1133">Transmembrane helix</keyword>
<proteinExistence type="inferred from homology"/>
<comment type="similarity">
    <text evidence="2">Belongs to the TerC family.</text>
</comment>
<sequence length="240" mass="26667">MDSASLRSLTPLLDGIDRWVELAPLLPVIVSLELVLSADNAVALASITKNLNNLDQQKKALNIGILIALLLRIVVILTAQFFLNFWPFKLAGGLYLISLSISKFININKETHSENKDKSDLKKNFSLFNVILLLSLTDLAFSIDSITAAVAISDQFLLVITGAIIGVIALRFTSGLFIKWLEIYINLEKAGYIAVALIGIKLILQLILYNIFIPEYLFFLIMLCVFLWGFSSKVNDFGEV</sequence>
<accession>A0A318R6D8</accession>
<evidence type="ECO:0000256" key="3">
    <source>
        <dbReference type="ARBA" id="ARBA00022692"/>
    </source>
</evidence>